<keyword evidence="3" id="KW-1185">Reference proteome</keyword>
<name>A0A2A6CJH5_PRIPA</name>
<organism evidence="2 3">
    <name type="scientific">Pristionchus pacificus</name>
    <name type="common">Parasitic nematode worm</name>
    <dbReference type="NCBI Taxonomy" id="54126"/>
    <lineage>
        <taxon>Eukaryota</taxon>
        <taxon>Metazoa</taxon>
        <taxon>Ecdysozoa</taxon>
        <taxon>Nematoda</taxon>
        <taxon>Chromadorea</taxon>
        <taxon>Rhabditida</taxon>
        <taxon>Rhabditina</taxon>
        <taxon>Diplogasteromorpha</taxon>
        <taxon>Diplogasteroidea</taxon>
        <taxon>Neodiplogasteridae</taxon>
        <taxon>Pristionchus</taxon>
    </lineage>
</organism>
<reference evidence="2" key="2">
    <citation type="submission" date="2022-06" db="UniProtKB">
        <authorList>
            <consortium name="EnsemblMetazoa"/>
        </authorList>
    </citation>
    <scope>IDENTIFICATION</scope>
    <source>
        <strain evidence="2">PS312</strain>
    </source>
</reference>
<dbReference type="EnsemblMetazoa" id="PPA41341.1">
    <property type="protein sequence ID" value="PPA41341.1"/>
    <property type="gene ID" value="WBGene00279710"/>
</dbReference>
<evidence type="ECO:0000313" key="3">
    <source>
        <dbReference type="Proteomes" id="UP000005239"/>
    </source>
</evidence>
<dbReference type="AlphaFoldDB" id="A0A2A6CJH5"/>
<accession>A0A2A6CJH5</accession>
<dbReference type="Proteomes" id="UP000005239">
    <property type="component" value="Unassembled WGS sequence"/>
</dbReference>
<evidence type="ECO:0000256" key="1">
    <source>
        <dbReference type="SAM" id="MobiDB-lite"/>
    </source>
</evidence>
<feature type="compositionally biased region" description="Polar residues" evidence="1">
    <location>
        <begin position="14"/>
        <end position="25"/>
    </location>
</feature>
<proteinExistence type="predicted"/>
<accession>A0A8R1Z5F8</accession>
<gene>
    <name evidence="2" type="primary">WBGene00279710</name>
</gene>
<reference evidence="3" key="1">
    <citation type="journal article" date="2008" name="Nat. Genet.">
        <title>The Pristionchus pacificus genome provides a unique perspective on nematode lifestyle and parasitism.</title>
        <authorList>
            <person name="Dieterich C."/>
            <person name="Clifton S.W."/>
            <person name="Schuster L.N."/>
            <person name="Chinwalla A."/>
            <person name="Delehaunty K."/>
            <person name="Dinkelacker I."/>
            <person name="Fulton L."/>
            <person name="Fulton R."/>
            <person name="Godfrey J."/>
            <person name="Minx P."/>
            <person name="Mitreva M."/>
            <person name="Roeseler W."/>
            <person name="Tian H."/>
            <person name="Witte H."/>
            <person name="Yang S.P."/>
            <person name="Wilson R.K."/>
            <person name="Sommer R.J."/>
        </authorList>
    </citation>
    <scope>NUCLEOTIDE SEQUENCE [LARGE SCALE GENOMIC DNA]</scope>
    <source>
        <strain evidence="3">PS312</strain>
    </source>
</reference>
<protein>
    <submittedName>
        <fullName evidence="2">Uncharacterized protein</fullName>
    </submittedName>
</protein>
<evidence type="ECO:0000313" key="2">
    <source>
        <dbReference type="EnsemblMetazoa" id="PPA41341.1"/>
    </source>
</evidence>
<sequence>MAVRPMSVAMPTTHPRSQRNLAKTGFDMTSSRATEGSILKMSIPIVSTLENLYNQCLRESTFLSCANPCSTLSQTASYN</sequence>
<feature type="region of interest" description="Disordered" evidence="1">
    <location>
        <begin position="1"/>
        <end position="25"/>
    </location>
</feature>